<evidence type="ECO:0000313" key="2">
    <source>
        <dbReference type="EMBL" id="MBA8794005.1"/>
    </source>
</evidence>
<protein>
    <submittedName>
        <fullName evidence="2">Type IV secretory pathway TrbD component</fullName>
    </submittedName>
</protein>
<dbReference type="Proteomes" id="UP000523079">
    <property type="component" value="Unassembled WGS sequence"/>
</dbReference>
<reference evidence="2 3" key="1">
    <citation type="submission" date="2020-07" db="EMBL/GenBank/DDBJ databases">
        <title>Sequencing the genomes of 1000 actinobacteria strains.</title>
        <authorList>
            <person name="Klenk H.-P."/>
        </authorList>
    </citation>
    <scope>NUCLEOTIDE SEQUENCE [LARGE SCALE GENOMIC DNA]</scope>
    <source>
        <strain evidence="2 3">DSM 100723</strain>
    </source>
</reference>
<keyword evidence="1" id="KW-0472">Membrane</keyword>
<keyword evidence="3" id="KW-1185">Reference proteome</keyword>
<feature type="transmembrane region" description="Helical" evidence="1">
    <location>
        <begin position="22"/>
        <end position="43"/>
    </location>
</feature>
<keyword evidence="1" id="KW-1133">Transmembrane helix</keyword>
<gene>
    <name evidence="2" type="ORF">FHX74_001610</name>
</gene>
<keyword evidence="1" id="KW-0812">Transmembrane</keyword>
<accession>A0A7W3IRT7</accession>
<dbReference type="AlphaFoldDB" id="A0A7W3IRT7"/>
<dbReference type="NCBIfam" id="NF041390">
    <property type="entry name" value="TadE_Rv3655c"/>
    <property type="match status" value="1"/>
</dbReference>
<dbReference type="InterPro" id="IPR049790">
    <property type="entry name" value="Rv3655c/TadE"/>
</dbReference>
<sequence length="125" mass="12700">MSFGHRLARWIPGGRGITTVEFAVGLLATLVVLTMLAWMIFLLGIRIAAVDAAGAVARQSARGDAAGVRAAEAGGPAGARYRIARGDGSVSVTVTVDAAPVAGLPRYRVTATAEAVTEPGTEQGP</sequence>
<organism evidence="2 3">
    <name type="scientific">Microlunatus kandeliicorticis</name>
    <dbReference type="NCBI Taxonomy" id="1759536"/>
    <lineage>
        <taxon>Bacteria</taxon>
        <taxon>Bacillati</taxon>
        <taxon>Actinomycetota</taxon>
        <taxon>Actinomycetes</taxon>
        <taxon>Propionibacteriales</taxon>
        <taxon>Propionibacteriaceae</taxon>
        <taxon>Microlunatus</taxon>
    </lineage>
</organism>
<dbReference type="RefSeq" id="WP_182559534.1">
    <property type="nucleotide sequence ID" value="NZ_JACGWT010000002.1"/>
</dbReference>
<proteinExistence type="predicted"/>
<comment type="caution">
    <text evidence="2">The sequence shown here is derived from an EMBL/GenBank/DDBJ whole genome shotgun (WGS) entry which is preliminary data.</text>
</comment>
<evidence type="ECO:0000256" key="1">
    <source>
        <dbReference type="SAM" id="Phobius"/>
    </source>
</evidence>
<evidence type="ECO:0000313" key="3">
    <source>
        <dbReference type="Proteomes" id="UP000523079"/>
    </source>
</evidence>
<dbReference type="EMBL" id="JACGWT010000002">
    <property type="protein sequence ID" value="MBA8794005.1"/>
    <property type="molecule type" value="Genomic_DNA"/>
</dbReference>
<name>A0A7W3IRT7_9ACTN</name>